<dbReference type="HOGENOM" id="CLU_274978_0_0_1"/>
<dbReference type="Proteomes" id="UP000054097">
    <property type="component" value="Unassembled WGS sequence"/>
</dbReference>
<proteinExistence type="predicted"/>
<evidence type="ECO:0000256" key="1">
    <source>
        <dbReference type="SAM" id="MobiDB-lite"/>
    </source>
</evidence>
<dbReference type="InterPro" id="IPR011009">
    <property type="entry name" value="Kinase-like_dom_sf"/>
</dbReference>
<keyword evidence="3" id="KW-1185">Reference proteome</keyword>
<accession>A0A0C3BBU6</accession>
<sequence length="1163" mass="130077">MTFERLIQALEARLHAAQEYAKHGTVLPQEISGPHFLPSYRSCNFSRETRFRTRVGRNLVCGFPSHSYLSTEQRFKRTLRPADWEAFMRYAPLVRNLSFREGKDVQPNAIVALEMQRPGRYRCTPLLPNLTTLKWTVSSSSTLTLCIPLVSPSLKVLDIHVVGAEAIAAERNDATGGLLCTVADIAPNIAEINLNIDKLWTVGDVANPLNALGQLRSLKLQVGSIGPFILRGLCQHKSLSKLEIDLCGMDESFLGQLSDTRPRLDEFPALRELCITADMSVINTTFSMLIRAPLLSVDISTFTLIHPSALFSFLSTLSETSSQLRELRVATSFPGGSISVFEASVRREAAEVGLVHLMPLLSLKHLEALSFHIFYPVKLDDVDVAMLVGGLPALKEFIMNPAPEWTPAAWKPSTTLQSLHWLAAHAVGLKSLGLAIDYEAPPTPAAMDVRLSSTFYEVMEERGLKHQNTISPPTPPLTPESSIVMEGCIVSNAVEPVIHGLEILSLGASHIPAGMEDRVAECLVALFPRLQVLRLSDTLCEIDCSCKSGESMQERWERMQHGVRSRRGGGALAGVTVAKKPARLVFETMDNDVEMEVCRDLRDNTKEEDEEYEWSLAAAQSFNMHHLIIPHHSHVQTPPSEEEDPIDALDRVREILADGDHPLPVDRKILKEVVRHKMGQEVVRIKFLSSAGGPRTLVLTLRIQVHFTKYGIADQEFDKNGCKLMLLFQAFLVLLEEGEEVVMRIARRFMPRIKTESEVATLEFIRTKTSVPIPEVYHYESNPYNELEAEYIIMSKAEGIPLLKVHRAMDMEEKRQLLSNLASHMLALFKHRFNAIGSLYSSMNPAVPPSVPQTPAVSMPGTPRLRARSNLGVRPPLNRLPSSPTFALPSPSSLTMSMPVTFMVGPIVSWPFFGEGRGLQHLDRGPWSSFDTYLVACCEREIDAVRKESEGRVTSHRPHRPPEAGTSAPSSSDEDDEDDGEIYYRDYRTMQRSSLLVSYAYQRVETVRSEMDSLKKYMRNLGVGALKRDELDAFSFDLHDLSLANIFVDEDDHSKITCIIDWESTCIRPLWQCTHLPAFLMSNPNDEEAVMFREEMAKLGGEASKLWLRGEAERAEWRRAHKVLEWDGWEEGLVLKELGLEEEGPGANPAAGLHLPLNLMKLA</sequence>
<evidence type="ECO:0000313" key="2">
    <source>
        <dbReference type="EMBL" id="KIM34300.1"/>
    </source>
</evidence>
<dbReference type="PANTHER" id="PTHR21310:SF13">
    <property type="entry name" value="AMINOGLYCOSIDE PHOSPHOTRANSFERASE DOMAIN-CONTAINING PROTEIN"/>
    <property type="match status" value="1"/>
</dbReference>
<reference evidence="3" key="2">
    <citation type="submission" date="2015-01" db="EMBL/GenBank/DDBJ databases">
        <title>Evolutionary Origins and Diversification of the Mycorrhizal Mutualists.</title>
        <authorList>
            <consortium name="DOE Joint Genome Institute"/>
            <consortium name="Mycorrhizal Genomics Consortium"/>
            <person name="Kohler A."/>
            <person name="Kuo A."/>
            <person name="Nagy L.G."/>
            <person name="Floudas D."/>
            <person name="Copeland A."/>
            <person name="Barry K.W."/>
            <person name="Cichocki N."/>
            <person name="Veneault-Fourrey C."/>
            <person name="LaButti K."/>
            <person name="Lindquist E.A."/>
            <person name="Lipzen A."/>
            <person name="Lundell T."/>
            <person name="Morin E."/>
            <person name="Murat C."/>
            <person name="Riley R."/>
            <person name="Ohm R."/>
            <person name="Sun H."/>
            <person name="Tunlid A."/>
            <person name="Henrissat B."/>
            <person name="Grigoriev I.V."/>
            <person name="Hibbett D.S."/>
            <person name="Martin F."/>
        </authorList>
    </citation>
    <scope>NUCLEOTIDE SEQUENCE [LARGE SCALE GENOMIC DNA]</scope>
    <source>
        <strain evidence="3">MAFF 305830</strain>
    </source>
</reference>
<feature type="region of interest" description="Disordered" evidence="1">
    <location>
        <begin position="948"/>
        <end position="979"/>
    </location>
</feature>
<organism evidence="2 3">
    <name type="scientific">Serendipita vermifera MAFF 305830</name>
    <dbReference type="NCBI Taxonomy" id="933852"/>
    <lineage>
        <taxon>Eukaryota</taxon>
        <taxon>Fungi</taxon>
        <taxon>Dikarya</taxon>
        <taxon>Basidiomycota</taxon>
        <taxon>Agaricomycotina</taxon>
        <taxon>Agaricomycetes</taxon>
        <taxon>Sebacinales</taxon>
        <taxon>Serendipitaceae</taxon>
        <taxon>Serendipita</taxon>
    </lineage>
</organism>
<dbReference type="Gene3D" id="3.80.10.10">
    <property type="entry name" value="Ribonuclease Inhibitor"/>
    <property type="match status" value="1"/>
</dbReference>
<dbReference type="SUPFAM" id="SSF56112">
    <property type="entry name" value="Protein kinase-like (PK-like)"/>
    <property type="match status" value="1"/>
</dbReference>
<reference evidence="2 3" key="1">
    <citation type="submission" date="2014-04" db="EMBL/GenBank/DDBJ databases">
        <authorList>
            <consortium name="DOE Joint Genome Institute"/>
            <person name="Kuo A."/>
            <person name="Zuccaro A."/>
            <person name="Kohler A."/>
            <person name="Nagy L.G."/>
            <person name="Floudas D."/>
            <person name="Copeland A."/>
            <person name="Barry K.W."/>
            <person name="Cichocki N."/>
            <person name="Veneault-Fourrey C."/>
            <person name="LaButti K."/>
            <person name="Lindquist E.A."/>
            <person name="Lipzen A."/>
            <person name="Lundell T."/>
            <person name="Morin E."/>
            <person name="Murat C."/>
            <person name="Sun H."/>
            <person name="Tunlid A."/>
            <person name="Henrissat B."/>
            <person name="Grigoriev I.V."/>
            <person name="Hibbett D.S."/>
            <person name="Martin F."/>
            <person name="Nordberg H.P."/>
            <person name="Cantor M.N."/>
            <person name="Hua S.X."/>
        </authorList>
    </citation>
    <scope>NUCLEOTIDE SEQUENCE [LARGE SCALE GENOMIC DNA]</scope>
    <source>
        <strain evidence="2 3">MAFF 305830</strain>
    </source>
</reference>
<dbReference type="EMBL" id="KN824277">
    <property type="protein sequence ID" value="KIM34300.1"/>
    <property type="molecule type" value="Genomic_DNA"/>
</dbReference>
<gene>
    <name evidence="2" type="ORF">M408DRAFT_5579</name>
</gene>
<name>A0A0C3BBU6_SERVB</name>
<dbReference type="InterPro" id="IPR051678">
    <property type="entry name" value="AGP_Transferase"/>
</dbReference>
<dbReference type="AlphaFoldDB" id="A0A0C3BBU6"/>
<dbReference type="STRING" id="933852.A0A0C3BBU6"/>
<dbReference type="SUPFAM" id="SSF52047">
    <property type="entry name" value="RNI-like"/>
    <property type="match status" value="1"/>
</dbReference>
<dbReference type="PANTHER" id="PTHR21310">
    <property type="entry name" value="AMINOGLYCOSIDE PHOSPHOTRANSFERASE-RELATED-RELATED"/>
    <property type="match status" value="1"/>
</dbReference>
<dbReference type="OrthoDB" id="10003767at2759"/>
<protein>
    <submittedName>
        <fullName evidence="2">Uncharacterized protein</fullName>
    </submittedName>
</protein>
<evidence type="ECO:0000313" key="3">
    <source>
        <dbReference type="Proteomes" id="UP000054097"/>
    </source>
</evidence>
<dbReference type="InterPro" id="IPR032675">
    <property type="entry name" value="LRR_dom_sf"/>
</dbReference>